<dbReference type="AlphaFoldDB" id="A0A8C5J7K9"/>
<keyword evidence="3" id="KW-0132">Cell division</keyword>
<evidence type="ECO:0000256" key="9">
    <source>
        <dbReference type="SAM" id="MobiDB-lite"/>
    </source>
</evidence>
<dbReference type="SUPFAM" id="SSF52540">
    <property type="entry name" value="P-loop containing nucleoside triphosphate hydrolases"/>
    <property type="match status" value="1"/>
</dbReference>
<comment type="subcellular location">
    <subcellularLocation>
        <location evidence="1">Cytoplasm</location>
        <location evidence="1">Cytoskeleton</location>
    </subcellularLocation>
</comment>
<protein>
    <submittedName>
        <fullName evidence="11">Septin 9</fullName>
    </submittedName>
</protein>
<dbReference type="PANTHER" id="PTHR18884">
    <property type="entry name" value="SEPTIN"/>
    <property type="match status" value="1"/>
</dbReference>
<dbReference type="Pfam" id="PF00735">
    <property type="entry name" value="Septin"/>
    <property type="match status" value="1"/>
</dbReference>
<dbReference type="Ensembl" id="ENSJHYT00000018306.1">
    <property type="protein sequence ID" value="ENSJHYP00000015164.1"/>
    <property type="gene ID" value="ENSJHYG00000011688.1"/>
</dbReference>
<name>A0A8C5J7K9_JUNHY</name>
<keyword evidence="4 8" id="KW-0547">Nucleotide-binding</keyword>
<feature type="compositionally biased region" description="Polar residues" evidence="9">
    <location>
        <begin position="116"/>
        <end position="129"/>
    </location>
</feature>
<dbReference type="Gene3D" id="3.40.50.300">
    <property type="entry name" value="P-loop containing nucleotide triphosphate hydrolases"/>
    <property type="match status" value="1"/>
</dbReference>
<evidence type="ECO:0000256" key="5">
    <source>
        <dbReference type="ARBA" id="ARBA00023134"/>
    </source>
</evidence>
<evidence type="ECO:0000256" key="2">
    <source>
        <dbReference type="ARBA" id="ARBA00022490"/>
    </source>
</evidence>
<dbReference type="GO" id="GO:0051301">
    <property type="term" value="P:cell division"/>
    <property type="evidence" value="ECO:0007669"/>
    <property type="project" value="UniProtKB-KW"/>
</dbReference>
<evidence type="ECO:0000256" key="6">
    <source>
        <dbReference type="ARBA" id="ARBA00023212"/>
    </source>
</evidence>
<dbReference type="InterPro" id="IPR016491">
    <property type="entry name" value="Septin"/>
</dbReference>
<evidence type="ECO:0000313" key="11">
    <source>
        <dbReference type="Ensembl" id="ENSJHYP00000015164.1"/>
    </source>
</evidence>
<dbReference type="InterPro" id="IPR030379">
    <property type="entry name" value="G_SEPTIN_dom"/>
</dbReference>
<organism evidence="11 12">
    <name type="scientific">Junco hyemalis</name>
    <name type="common">Dark-eyed junco</name>
    <dbReference type="NCBI Taxonomy" id="40217"/>
    <lineage>
        <taxon>Eukaryota</taxon>
        <taxon>Metazoa</taxon>
        <taxon>Chordata</taxon>
        <taxon>Craniata</taxon>
        <taxon>Vertebrata</taxon>
        <taxon>Euteleostomi</taxon>
        <taxon>Archelosauria</taxon>
        <taxon>Archosauria</taxon>
        <taxon>Dinosauria</taxon>
        <taxon>Saurischia</taxon>
        <taxon>Theropoda</taxon>
        <taxon>Coelurosauria</taxon>
        <taxon>Aves</taxon>
        <taxon>Neognathae</taxon>
        <taxon>Neoaves</taxon>
        <taxon>Telluraves</taxon>
        <taxon>Australaves</taxon>
        <taxon>Passeriformes</taxon>
        <taxon>Passerellidae</taxon>
        <taxon>Junco</taxon>
    </lineage>
</organism>
<feature type="region of interest" description="Disordered" evidence="9">
    <location>
        <begin position="236"/>
        <end position="277"/>
    </location>
</feature>
<keyword evidence="6" id="KW-0206">Cytoskeleton</keyword>
<dbReference type="InterPro" id="IPR027417">
    <property type="entry name" value="P-loop_NTPase"/>
</dbReference>
<evidence type="ECO:0000256" key="1">
    <source>
        <dbReference type="ARBA" id="ARBA00004245"/>
    </source>
</evidence>
<dbReference type="FunFam" id="3.40.50.300:FF:000143">
    <property type="entry name" value="septin-9 isoform X1"/>
    <property type="match status" value="1"/>
</dbReference>
<reference evidence="11" key="2">
    <citation type="submission" date="2025-09" db="UniProtKB">
        <authorList>
            <consortium name="Ensembl"/>
        </authorList>
    </citation>
    <scope>IDENTIFICATION</scope>
</reference>
<dbReference type="PROSITE" id="PS51719">
    <property type="entry name" value="G_SEPTIN"/>
    <property type="match status" value="1"/>
</dbReference>
<evidence type="ECO:0000259" key="10">
    <source>
        <dbReference type="PROSITE" id="PS51719"/>
    </source>
</evidence>
<evidence type="ECO:0000313" key="12">
    <source>
        <dbReference type="Proteomes" id="UP000694408"/>
    </source>
</evidence>
<feature type="region of interest" description="Disordered" evidence="9">
    <location>
        <begin position="1"/>
        <end position="224"/>
    </location>
</feature>
<reference evidence="11" key="1">
    <citation type="submission" date="2025-08" db="UniProtKB">
        <authorList>
            <consortium name="Ensembl"/>
        </authorList>
    </citation>
    <scope>IDENTIFICATION</scope>
</reference>
<evidence type="ECO:0000256" key="7">
    <source>
        <dbReference type="ARBA" id="ARBA00023306"/>
    </source>
</evidence>
<comment type="similarity">
    <text evidence="8">Belongs to the TRAFAC class TrmE-Era-EngA-EngB-Septin-like GTPase superfamily. Septin GTPase family.</text>
</comment>
<keyword evidence="12" id="KW-1185">Reference proteome</keyword>
<feature type="domain" description="Septin-type G" evidence="10">
    <location>
        <begin position="301"/>
        <end position="573"/>
    </location>
</feature>
<dbReference type="Proteomes" id="UP000694408">
    <property type="component" value="Unplaced"/>
</dbReference>
<proteinExistence type="inferred from homology"/>
<accession>A0A8C5J7K9</accession>
<feature type="compositionally biased region" description="Basic and acidic residues" evidence="9">
    <location>
        <begin position="135"/>
        <end position="152"/>
    </location>
</feature>
<keyword evidence="7" id="KW-0131">Cell cycle</keyword>
<evidence type="ECO:0000256" key="8">
    <source>
        <dbReference type="RuleBase" id="RU004560"/>
    </source>
</evidence>
<keyword evidence="2" id="KW-0963">Cytoplasm</keyword>
<evidence type="ECO:0000256" key="3">
    <source>
        <dbReference type="ARBA" id="ARBA00022618"/>
    </source>
</evidence>
<feature type="compositionally biased region" description="Polar residues" evidence="9">
    <location>
        <begin position="54"/>
        <end position="66"/>
    </location>
</feature>
<dbReference type="CDD" id="cd01850">
    <property type="entry name" value="CDC_Septin"/>
    <property type="match status" value="1"/>
</dbReference>
<dbReference type="GO" id="GO:0005856">
    <property type="term" value="C:cytoskeleton"/>
    <property type="evidence" value="ECO:0007669"/>
    <property type="project" value="UniProtKB-SubCell"/>
</dbReference>
<evidence type="ECO:0000256" key="4">
    <source>
        <dbReference type="ARBA" id="ARBA00022741"/>
    </source>
</evidence>
<keyword evidence="5 8" id="KW-0342">GTP-binding</keyword>
<dbReference type="GO" id="GO:0005525">
    <property type="term" value="F:GTP binding"/>
    <property type="evidence" value="ECO:0007669"/>
    <property type="project" value="UniProtKB-KW"/>
</dbReference>
<sequence length="592" mass="66040">MKKSSYSGITRTSSGRLRRLSDQTSPTLKRSFEVEEVDQSSNSSTPQRRAPNTLLRSTVSSSTQKFQELGARNSEPSTRHAEPTVQRSPKPPLRRVELSGPKLPEPVSRRTEISIDISSKQVENSTSGLSRFGLKRADVGHKPPEGPARRTEITLGKPQELRRAEAPASKIPEPPSKIPEAPQRRAEPGPVPDTAPRRPDSQGGKGTESPAVRAAEGSEPAVPALPQLAETKAHGLPTESLPKREEGAEAVPSPAPAMTDAARDAGPKQAAPARPDKPAADFGYVGIDAILEQLRRKAMKQGFEFNIMVVGQSGLGKSTLINTLFKSKISRKSVQPTAEERIPKTIEIKSITHEIEEKGVRMKLTVIDTPGFGDHINNENCWQPIMKFINDQYEKYLQEEININRKKQIPDTRVHCCIYFIPATGHSLRPLDIEFMKRLSKVVNIVPVIAKADTLTLEERDYFKQRIMADLLANGIDVYPQKEFDEDSEDRLVNEKFREMIPFAVVGSDQEYQVNGRRILGRKTKWGTIEVENTTHCEFAYLRDLLIRTHMQNIKDITSNIHFEAYRVKRLNEGQSSLSNGVADKELVANEM</sequence>